<dbReference type="PANTHER" id="PTHR39430:SF1">
    <property type="entry name" value="PROTEASE"/>
    <property type="match status" value="1"/>
</dbReference>
<accession>G8TUU9</accession>
<evidence type="ECO:0000259" key="2">
    <source>
        <dbReference type="Pfam" id="PF02517"/>
    </source>
</evidence>
<name>G8TUU9_SULAD</name>
<feature type="transmembrane region" description="Helical" evidence="1">
    <location>
        <begin position="6"/>
        <end position="28"/>
    </location>
</feature>
<dbReference type="InterPro" id="IPR003675">
    <property type="entry name" value="Rce1/LyrA-like_dom"/>
</dbReference>
<dbReference type="KEGG" id="sap:Sulac_2356"/>
<dbReference type="PANTHER" id="PTHR39430">
    <property type="entry name" value="MEMBRANE-ASSOCIATED PROTEASE-RELATED"/>
    <property type="match status" value="1"/>
</dbReference>
<feature type="transmembrane region" description="Helical" evidence="1">
    <location>
        <begin position="40"/>
        <end position="58"/>
    </location>
</feature>
<evidence type="ECO:0000256" key="1">
    <source>
        <dbReference type="SAM" id="Phobius"/>
    </source>
</evidence>
<feature type="transmembrane region" description="Helical" evidence="1">
    <location>
        <begin position="70"/>
        <end position="90"/>
    </location>
</feature>
<dbReference type="AlphaFoldDB" id="G8TUU9"/>
<reference evidence="3 4" key="2">
    <citation type="journal article" date="2012" name="Stand. Genomic Sci.">
        <title>Complete genome sequence of the moderately thermophilic mineral-sulfide-oxidizing firmicute Sulfobacillus acidophilus type strain (NAL(T)).</title>
        <authorList>
            <person name="Anderson I."/>
            <person name="Chertkov O."/>
            <person name="Chen A."/>
            <person name="Saunders E."/>
            <person name="Lapidus A."/>
            <person name="Nolan M."/>
            <person name="Lucas S."/>
            <person name="Hammon N."/>
            <person name="Deshpande S."/>
            <person name="Cheng J.F."/>
            <person name="Han C."/>
            <person name="Tapia R."/>
            <person name="Goodwin L.A."/>
            <person name="Pitluck S."/>
            <person name="Liolios K."/>
            <person name="Pagani I."/>
            <person name="Ivanova N."/>
            <person name="Mikhailova N."/>
            <person name="Pati A."/>
            <person name="Palaniappan K."/>
            <person name="Land M."/>
            <person name="Pan C."/>
            <person name="Rohde M."/>
            <person name="Pukall R."/>
            <person name="Goker M."/>
            <person name="Detter J.C."/>
            <person name="Woyke T."/>
            <person name="Bristow J."/>
            <person name="Eisen J.A."/>
            <person name="Markowitz V."/>
            <person name="Hugenholtz P."/>
            <person name="Kyrpides N.C."/>
            <person name="Klenk H.P."/>
            <person name="Mavromatis K."/>
        </authorList>
    </citation>
    <scope>NUCLEOTIDE SEQUENCE [LARGE SCALE GENOMIC DNA]</scope>
    <source>
        <strain evidence="4">ATCC 700253 / DSM 10332 / NAL</strain>
    </source>
</reference>
<reference evidence="4" key="1">
    <citation type="submission" date="2011-12" db="EMBL/GenBank/DDBJ databases">
        <title>The complete genome of chromosome of Sulfobacillus acidophilus DSM 10332.</title>
        <authorList>
            <person name="Lucas S."/>
            <person name="Han J."/>
            <person name="Lapidus A."/>
            <person name="Bruce D."/>
            <person name="Goodwin L."/>
            <person name="Pitluck S."/>
            <person name="Peters L."/>
            <person name="Kyrpides N."/>
            <person name="Mavromatis K."/>
            <person name="Ivanova N."/>
            <person name="Mikhailova N."/>
            <person name="Chertkov O."/>
            <person name="Saunders E."/>
            <person name="Detter J.C."/>
            <person name="Tapia R."/>
            <person name="Han C."/>
            <person name="Land M."/>
            <person name="Hauser L."/>
            <person name="Markowitz V."/>
            <person name="Cheng J.-F."/>
            <person name="Hugenholtz P."/>
            <person name="Woyke T."/>
            <person name="Wu D."/>
            <person name="Pukall R."/>
            <person name="Gehrich-Schroeter G."/>
            <person name="Schneider S."/>
            <person name="Klenk H.-P."/>
            <person name="Eisen J.A."/>
        </authorList>
    </citation>
    <scope>NUCLEOTIDE SEQUENCE [LARGE SCALE GENOMIC DNA]</scope>
    <source>
        <strain evidence="4">ATCC 700253 / DSM 10332 / NAL</strain>
    </source>
</reference>
<sequence>MQTSGTMSIGLASGFFAFLLVAGLLHITHRVERRPVEKPLAGRTFLGVSALLLVLAFVEEAIFRWFLIGWLSRWIGLVPAFILSAIFFTASHRSNGPLNFGAIINLLLVSFILGLVFLHWGIWVASAAHAGWNLAEWGLGYTVSGEKTRRVIPSPAVRIISGEPYGPEADWTATVVLAGILGVLLWIYHPHL</sequence>
<feature type="domain" description="CAAX prenyl protease 2/Lysostaphin resistance protein A-like" evidence="2">
    <location>
        <begin position="45"/>
        <end position="134"/>
    </location>
</feature>
<keyword evidence="1" id="KW-1133">Transmembrane helix</keyword>
<keyword evidence="1" id="KW-0472">Membrane</keyword>
<dbReference type="Pfam" id="PF02517">
    <property type="entry name" value="Rce1-like"/>
    <property type="match status" value="1"/>
</dbReference>
<dbReference type="Proteomes" id="UP000005439">
    <property type="component" value="Chromosome"/>
</dbReference>
<feature type="transmembrane region" description="Helical" evidence="1">
    <location>
        <begin position="171"/>
        <end position="188"/>
    </location>
</feature>
<evidence type="ECO:0000313" key="3">
    <source>
        <dbReference type="EMBL" id="AEW05823.1"/>
    </source>
</evidence>
<dbReference type="EMBL" id="CP003179">
    <property type="protein sequence ID" value="AEW05823.1"/>
    <property type="molecule type" value="Genomic_DNA"/>
</dbReference>
<dbReference type="STRING" id="679936.Sulac_2356"/>
<proteinExistence type="predicted"/>
<feature type="transmembrane region" description="Helical" evidence="1">
    <location>
        <begin position="102"/>
        <end position="123"/>
    </location>
</feature>
<keyword evidence="4" id="KW-1185">Reference proteome</keyword>
<gene>
    <name evidence="3" type="ordered locus">Sulac_2356</name>
</gene>
<evidence type="ECO:0000313" key="4">
    <source>
        <dbReference type="Proteomes" id="UP000005439"/>
    </source>
</evidence>
<dbReference type="PATRIC" id="fig|679936.5.peg.2441"/>
<dbReference type="HOGENOM" id="CLU_1414519_0_0_9"/>
<organism evidence="3 4">
    <name type="scientific">Sulfobacillus acidophilus (strain ATCC 700253 / DSM 10332 / NAL)</name>
    <dbReference type="NCBI Taxonomy" id="679936"/>
    <lineage>
        <taxon>Bacteria</taxon>
        <taxon>Bacillati</taxon>
        <taxon>Bacillota</taxon>
        <taxon>Clostridia</taxon>
        <taxon>Eubacteriales</taxon>
        <taxon>Clostridiales Family XVII. Incertae Sedis</taxon>
        <taxon>Sulfobacillus</taxon>
    </lineage>
</organism>
<dbReference type="GO" id="GO:0080120">
    <property type="term" value="P:CAAX-box protein maturation"/>
    <property type="evidence" value="ECO:0007669"/>
    <property type="project" value="UniProtKB-ARBA"/>
</dbReference>
<protein>
    <submittedName>
        <fullName evidence="3">Abortive infection protein</fullName>
    </submittedName>
</protein>
<keyword evidence="1" id="KW-0812">Transmembrane</keyword>
<dbReference type="GO" id="GO:0004175">
    <property type="term" value="F:endopeptidase activity"/>
    <property type="evidence" value="ECO:0007669"/>
    <property type="project" value="UniProtKB-ARBA"/>
</dbReference>